<proteinExistence type="predicted"/>
<sequence length="146" mass="16335">MSFECACNPGLTLGGLRCSFYTIQYIHVLTPKSPEVDVSIFPRMLEIPWRLEQSLCAGHFGLHPGCFSLLVRASHTAVYIRRGHSNSDNIKFGQAFHGVFWILGKYWTPGLSTFQNIPKVAGEALDMTVKPAEILCQAHQWRPCIG</sequence>
<dbReference type="EMBL" id="KN835716">
    <property type="protein sequence ID" value="KIK34696.1"/>
    <property type="molecule type" value="Genomic_DNA"/>
</dbReference>
<dbReference type="InParanoid" id="A0A0C9ZYX9"/>
<protein>
    <submittedName>
        <fullName evidence="1">Uncharacterized protein</fullName>
    </submittedName>
</protein>
<gene>
    <name evidence="1" type="ORF">CY34DRAFT_812766</name>
</gene>
<evidence type="ECO:0000313" key="1">
    <source>
        <dbReference type="EMBL" id="KIK34696.1"/>
    </source>
</evidence>
<organism evidence="1 2">
    <name type="scientific">Suillus luteus UH-Slu-Lm8-n1</name>
    <dbReference type="NCBI Taxonomy" id="930992"/>
    <lineage>
        <taxon>Eukaryota</taxon>
        <taxon>Fungi</taxon>
        <taxon>Dikarya</taxon>
        <taxon>Basidiomycota</taxon>
        <taxon>Agaricomycotina</taxon>
        <taxon>Agaricomycetes</taxon>
        <taxon>Agaricomycetidae</taxon>
        <taxon>Boletales</taxon>
        <taxon>Suillineae</taxon>
        <taxon>Suillaceae</taxon>
        <taxon>Suillus</taxon>
    </lineage>
</organism>
<reference evidence="2" key="2">
    <citation type="submission" date="2015-01" db="EMBL/GenBank/DDBJ databases">
        <title>Evolutionary Origins and Diversification of the Mycorrhizal Mutualists.</title>
        <authorList>
            <consortium name="DOE Joint Genome Institute"/>
            <consortium name="Mycorrhizal Genomics Consortium"/>
            <person name="Kohler A."/>
            <person name="Kuo A."/>
            <person name="Nagy L.G."/>
            <person name="Floudas D."/>
            <person name="Copeland A."/>
            <person name="Barry K.W."/>
            <person name="Cichocki N."/>
            <person name="Veneault-Fourrey C."/>
            <person name="LaButti K."/>
            <person name="Lindquist E.A."/>
            <person name="Lipzen A."/>
            <person name="Lundell T."/>
            <person name="Morin E."/>
            <person name="Murat C."/>
            <person name="Riley R."/>
            <person name="Ohm R."/>
            <person name="Sun H."/>
            <person name="Tunlid A."/>
            <person name="Henrissat B."/>
            <person name="Grigoriev I.V."/>
            <person name="Hibbett D.S."/>
            <person name="Martin F."/>
        </authorList>
    </citation>
    <scope>NUCLEOTIDE SEQUENCE [LARGE SCALE GENOMIC DNA]</scope>
    <source>
        <strain evidence="2">UH-Slu-Lm8-n1</strain>
    </source>
</reference>
<keyword evidence="2" id="KW-1185">Reference proteome</keyword>
<dbReference type="HOGENOM" id="CLU_1778694_0_0_1"/>
<name>A0A0C9ZYX9_9AGAM</name>
<accession>A0A0C9ZYX9</accession>
<dbReference type="AlphaFoldDB" id="A0A0C9ZYX9"/>
<dbReference type="Proteomes" id="UP000054485">
    <property type="component" value="Unassembled WGS sequence"/>
</dbReference>
<reference evidence="1 2" key="1">
    <citation type="submission" date="2014-04" db="EMBL/GenBank/DDBJ databases">
        <authorList>
            <consortium name="DOE Joint Genome Institute"/>
            <person name="Kuo A."/>
            <person name="Ruytinx J."/>
            <person name="Rineau F."/>
            <person name="Colpaert J."/>
            <person name="Kohler A."/>
            <person name="Nagy L.G."/>
            <person name="Floudas D."/>
            <person name="Copeland A."/>
            <person name="Barry K.W."/>
            <person name="Cichocki N."/>
            <person name="Veneault-Fourrey C."/>
            <person name="LaButti K."/>
            <person name="Lindquist E.A."/>
            <person name="Lipzen A."/>
            <person name="Lundell T."/>
            <person name="Morin E."/>
            <person name="Murat C."/>
            <person name="Sun H."/>
            <person name="Tunlid A."/>
            <person name="Henrissat B."/>
            <person name="Grigoriev I.V."/>
            <person name="Hibbett D.S."/>
            <person name="Martin F."/>
            <person name="Nordberg H.P."/>
            <person name="Cantor M.N."/>
            <person name="Hua S.X."/>
        </authorList>
    </citation>
    <scope>NUCLEOTIDE SEQUENCE [LARGE SCALE GENOMIC DNA]</scope>
    <source>
        <strain evidence="1 2">UH-Slu-Lm8-n1</strain>
    </source>
</reference>
<evidence type="ECO:0000313" key="2">
    <source>
        <dbReference type="Proteomes" id="UP000054485"/>
    </source>
</evidence>